<accession>A0ABQ2RWM8</accession>
<reference evidence="2" key="1">
    <citation type="journal article" date="2019" name="Int. J. Syst. Evol. Microbiol.">
        <title>The Global Catalogue of Microorganisms (GCM) 10K type strain sequencing project: providing services to taxonomists for standard genome sequencing and annotation.</title>
        <authorList>
            <consortium name="The Broad Institute Genomics Platform"/>
            <consortium name="The Broad Institute Genome Sequencing Center for Infectious Disease"/>
            <person name="Wu L."/>
            <person name="Ma J."/>
        </authorList>
    </citation>
    <scope>NUCLEOTIDE SEQUENCE [LARGE SCALE GENOMIC DNA]</scope>
    <source>
        <strain evidence="2">JCM 31404</strain>
    </source>
</reference>
<proteinExistence type="predicted"/>
<protein>
    <submittedName>
        <fullName evidence="1">Uncharacterized protein</fullName>
    </submittedName>
</protein>
<dbReference type="Proteomes" id="UP000634308">
    <property type="component" value="Unassembled WGS sequence"/>
</dbReference>
<gene>
    <name evidence="1" type="ORF">GCM10008959_34600</name>
</gene>
<evidence type="ECO:0000313" key="1">
    <source>
        <dbReference type="EMBL" id="GGR69775.1"/>
    </source>
</evidence>
<sequence length="110" mass="10431">MTATAMAAAWRAVVAAAVVVPVGLAGAGGVGRRACMAARYPARGGSGGVRAGRAAGCVRSVGPEGLGGAGLEGAGLGGGAGNPAGERLVKVRAAVCDSRERPAALPCGYD</sequence>
<comment type="caution">
    <text evidence="1">The sequence shown here is derived from an EMBL/GenBank/DDBJ whole genome shotgun (WGS) entry which is preliminary data.</text>
</comment>
<organism evidence="1 2">
    <name type="scientific">Deinococcus seoulensis</name>
    <dbReference type="NCBI Taxonomy" id="1837379"/>
    <lineage>
        <taxon>Bacteria</taxon>
        <taxon>Thermotogati</taxon>
        <taxon>Deinococcota</taxon>
        <taxon>Deinococci</taxon>
        <taxon>Deinococcales</taxon>
        <taxon>Deinococcaceae</taxon>
        <taxon>Deinococcus</taxon>
    </lineage>
</organism>
<dbReference type="EMBL" id="BMQM01000031">
    <property type="protein sequence ID" value="GGR69775.1"/>
    <property type="molecule type" value="Genomic_DNA"/>
</dbReference>
<name>A0ABQ2RWM8_9DEIO</name>
<keyword evidence="2" id="KW-1185">Reference proteome</keyword>
<evidence type="ECO:0000313" key="2">
    <source>
        <dbReference type="Proteomes" id="UP000634308"/>
    </source>
</evidence>